<feature type="compositionally biased region" description="Basic and acidic residues" evidence="1">
    <location>
        <begin position="129"/>
        <end position="139"/>
    </location>
</feature>
<accession>A0A6N2T6W7</accession>
<evidence type="ECO:0000256" key="1">
    <source>
        <dbReference type="SAM" id="MobiDB-lite"/>
    </source>
</evidence>
<dbReference type="Pfam" id="PF00188">
    <property type="entry name" value="CAP"/>
    <property type="match status" value="1"/>
</dbReference>
<dbReference type="AlphaFoldDB" id="A0A6N2T6W7"/>
<dbReference type="InterPro" id="IPR014044">
    <property type="entry name" value="CAP_dom"/>
</dbReference>
<dbReference type="PANTHER" id="PTHR31157:SF1">
    <property type="entry name" value="SCP DOMAIN-CONTAINING PROTEIN"/>
    <property type="match status" value="1"/>
</dbReference>
<evidence type="ECO:0000313" key="4">
    <source>
        <dbReference type="EMBL" id="VYS99840.1"/>
    </source>
</evidence>
<keyword evidence="2" id="KW-0732">Signal</keyword>
<reference evidence="4" key="1">
    <citation type="submission" date="2019-11" db="EMBL/GenBank/DDBJ databases">
        <authorList>
            <person name="Feng L."/>
        </authorList>
    </citation>
    <scope>NUCLEOTIDE SEQUENCE</scope>
    <source>
        <strain evidence="4">AundefinedLFYP135</strain>
    </source>
</reference>
<dbReference type="EMBL" id="CACRSL010000003">
    <property type="protein sequence ID" value="VYS99840.1"/>
    <property type="molecule type" value="Genomic_DNA"/>
</dbReference>
<gene>
    <name evidence="4" type="ORF">AULFYP135_01231</name>
</gene>
<feature type="signal peptide" evidence="2">
    <location>
        <begin position="1"/>
        <end position="27"/>
    </location>
</feature>
<dbReference type="PANTHER" id="PTHR31157">
    <property type="entry name" value="SCP DOMAIN-CONTAINING PROTEIN"/>
    <property type="match status" value="1"/>
</dbReference>
<feature type="region of interest" description="Disordered" evidence="1">
    <location>
        <begin position="108"/>
        <end position="144"/>
    </location>
</feature>
<proteinExistence type="predicted"/>
<protein>
    <submittedName>
        <fullName evidence="4">Cysteine-rich secretory protein family protein</fullName>
    </submittedName>
</protein>
<evidence type="ECO:0000259" key="3">
    <source>
        <dbReference type="Pfam" id="PF00188"/>
    </source>
</evidence>
<evidence type="ECO:0000256" key="2">
    <source>
        <dbReference type="SAM" id="SignalP"/>
    </source>
</evidence>
<name>A0A6N2T6W7_9FIRM</name>
<dbReference type="SUPFAM" id="SSF55797">
    <property type="entry name" value="PR-1-like"/>
    <property type="match status" value="1"/>
</dbReference>
<dbReference type="CDD" id="cd05379">
    <property type="entry name" value="CAP_bacterial"/>
    <property type="match status" value="1"/>
</dbReference>
<dbReference type="InterPro" id="IPR035940">
    <property type="entry name" value="CAP_sf"/>
</dbReference>
<feature type="domain" description="SCP" evidence="3">
    <location>
        <begin position="155"/>
        <end position="268"/>
    </location>
</feature>
<organism evidence="4">
    <name type="scientific">uncultured Anaerotruncus sp</name>
    <dbReference type="NCBI Taxonomy" id="905011"/>
    <lineage>
        <taxon>Bacteria</taxon>
        <taxon>Bacillati</taxon>
        <taxon>Bacillota</taxon>
        <taxon>Clostridia</taxon>
        <taxon>Eubacteriales</taxon>
        <taxon>Oscillospiraceae</taxon>
        <taxon>Anaerotruncus</taxon>
        <taxon>environmental samples</taxon>
    </lineage>
</organism>
<dbReference type="Gene3D" id="3.40.33.10">
    <property type="entry name" value="CAP"/>
    <property type="match status" value="1"/>
</dbReference>
<sequence>MKPISKKLLLLACAALATSSMAVTAFAQPQVADFRWGTTIFSNSTQTYQGSGYNTSSLQDLLKNCRPQLGGFGWVQNIIGSGCTGNSNCSGNHWGSCRPSYPGCGQLPGDDDIIGGDRPEVPDVPNKPETPETPDKPNVPDDGDTLAAYAKQVADLVNQERAKAGLSPLKVDVTVQSAAQVRAKEIVSSFSHTRPNGSSFSSALTEAGVSFRGAGENIAYGQSSPEKVMEGWMNSSGHRANILNSSYTSIGVGCYQGAGGTLYWTQLFTY</sequence>
<feature type="chain" id="PRO_5026867128" evidence="2">
    <location>
        <begin position="28"/>
        <end position="270"/>
    </location>
</feature>